<proteinExistence type="predicted"/>
<feature type="region of interest" description="Disordered" evidence="1">
    <location>
        <begin position="1"/>
        <end position="32"/>
    </location>
</feature>
<protein>
    <submittedName>
        <fullName evidence="2">Uncharacterized protein</fullName>
    </submittedName>
</protein>
<evidence type="ECO:0000313" key="3">
    <source>
        <dbReference type="Proteomes" id="UP001249851"/>
    </source>
</evidence>
<reference evidence="2" key="1">
    <citation type="journal article" date="2023" name="G3 (Bethesda)">
        <title>Whole genome assembly and annotation of the endangered Caribbean coral Acropora cervicornis.</title>
        <authorList>
            <person name="Selwyn J.D."/>
            <person name="Vollmer S.V."/>
        </authorList>
    </citation>
    <scope>NUCLEOTIDE SEQUENCE</scope>
    <source>
        <strain evidence="2">K2</strain>
    </source>
</reference>
<accession>A0AAD9VDM7</accession>
<dbReference type="Proteomes" id="UP001249851">
    <property type="component" value="Unassembled WGS sequence"/>
</dbReference>
<comment type="caution">
    <text evidence="2">The sequence shown here is derived from an EMBL/GenBank/DDBJ whole genome shotgun (WGS) entry which is preliminary data.</text>
</comment>
<evidence type="ECO:0000313" key="2">
    <source>
        <dbReference type="EMBL" id="KAK2570646.1"/>
    </source>
</evidence>
<dbReference type="EMBL" id="JARQWQ010000007">
    <property type="protein sequence ID" value="KAK2570646.1"/>
    <property type="molecule type" value="Genomic_DNA"/>
</dbReference>
<feature type="compositionally biased region" description="Basic and acidic residues" evidence="1">
    <location>
        <begin position="19"/>
        <end position="29"/>
    </location>
</feature>
<sequence>MVSKHMADGANGARPCLRHARDSSPESENRCAAGSLNDRRRLVTSTSDVVGDVTALEQFLPIRWLNVPDDHSSYEPIPAAWRLTGFATDEVASLPMDPVAYPHWRLLVQEDFAVYSSRGEQGDDHSRWGNDFALDAEIEVYFEEMDSVLGNAGTVHVENLAQETEIFSPHGLIVDRGDLFENNPGFCKTGARIFPGEIPVAFRSKLLLRGHSRAVGGQRQGRRLGDDFQVFLPKRQLPRFLTNREMMNSANFWIYPPHYTGSESPFHFRTLQEMGKVD</sequence>
<organism evidence="2 3">
    <name type="scientific">Acropora cervicornis</name>
    <name type="common">Staghorn coral</name>
    <dbReference type="NCBI Taxonomy" id="6130"/>
    <lineage>
        <taxon>Eukaryota</taxon>
        <taxon>Metazoa</taxon>
        <taxon>Cnidaria</taxon>
        <taxon>Anthozoa</taxon>
        <taxon>Hexacorallia</taxon>
        <taxon>Scleractinia</taxon>
        <taxon>Astrocoeniina</taxon>
        <taxon>Acroporidae</taxon>
        <taxon>Acropora</taxon>
    </lineage>
</organism>
<keyword evidence="3" id="KW-1185">Reference proteome</keyword>
<dbReference type="AlphaFoldDB" id="A0AAD9VDM7"/>
<name>A0AAD9VDM7_ACRCE</name>
<gene>
    <name evidence="2" type="ORF">P5673_004330</name>
</gene>
<reference evidence="2" key="2">
    <citation type="journal article" date="2023" name="Science">
        <title>Genomic signatures of disease resistance in endangered staghorn corals.</title>
        <authorList>
            <person name="Vollmer S.V."/>
            <person name="Selwyn J.D."/>
            <person name="Despard B.A."/>
            <person name="Roesel C.L."/>
        </authorList>
    </citation>
    <scope>NUCLEOTIDE SEQUENCE</scope>
    <source>
        <strain evidence="2">K2</strain>
    </source>
</reference>
<evidence type="ECO:0000256" key="1">
    <source>
        <dbReference type="SAM" id="MobiDB-lite"/>
    </source>
</evidence>